<comment type="caution">
    <text evidence="4">The sequence shown here is derived from an EMBL/GenBank/DDBJ whole genome shotgun (WGS) entry which is preliminary data.</text>
</comment>
<dbReference type="InterPro" id="IPR024615">
    <property type="entry name" value="CRISPR-assoc_Cmr2_N"/>
</dbReference>
<dbReference type="EMBL" id="PVWG01000003">
    <property type="protein sequence ID" value="PSB21314.1"/>
    <property type="molecule type" value="Genomic_DNA"/>
</dbReference>
<proteinExistence type="predicted"/>
<evidence type="ECO:0000256" key="2">
    <source>
        <dbReference type="ARBA" id="ARBA00023118"/>
    </source>
</evidence>
<dbReference type="Gene3D" id="3.30.70.270">
    <property type="match status" value="1"/>
</dbReference>
<dbReference type="AlphaFoldDB" id="A0A2T1DLL9"/>
<evidence type="ECO:0000256" key="1">
    <source>
        <dbReference type="ARBA" id="ARBA00022741"/>
    </source>
</evidence>
<dbReference type="RefSeq" id="WP_073069964.1">
    <property type="nucleotide sequence ID" value="NZ_MPPI01000004.1"/>
</dbReference>
<evidence type="ECO:0000313" key="4">
    <source>
        <dbReference type="EMBL" id="PSB21314.1"/>
    </source>
</evidence>
<evidence type="ECO:0000259" key="3">
    <source>
        <dbReference type="PROSITE" id="PS50887"/>
    </source>
</evidence>
<dbReference type="STRING" id="1920490.GCA_001895925_02333"/>
<dbReference type="OrthoDB" id="9758700at2"/>
<dbReference type="InterPro" id="IPR000160">
    <property type="entry name" value="GGDEF_dom"/>
</dbReference>
<dbReference type="Pfam" id="PF22335">
    <property type="entry name" value="Cas10-Cmr2_palm2"/>
    <property type="match status" value="1"/>
</dbReference>
<dbReference type="InterPro" id="IPR029787">
    <property type="entry name" value="Nucleotide_cyclase"/>
</dbReference>
<sequence length="515" mass="59358">MTIYTAISFAPVQGFIEKSRKLRDLFGASLILSYLSQQIAEAAKNSPDCEVISPASINVQEGMPNRILVRGTIDRNQVSNAISQSWKEVLRVCQIWLEENLDFAPEEFHWAQEWEKWHRYTWEVFWGQGETSDAAMLDLERRKLKRDWVGINWTGDSSSLTGTDAIAWHRLGQQNSEPGRSLTHTEKQQLDTFYRQLAWVLDNPDRNRAEDTPSKDEIEGRYIAVNERLSIPELVKRLVTYHVIAKQIGMTPLGESFTEISQKREQWTGWFMGDGDKVGDKLKSIPDDEGQKAFSGAMRDWGRTFKHTFSKELGRVIYAGGDDFLGILYSSELGAKELFSEALKWLNQFKQQWQTHRQDITVSVGLVWAANRVPQRDILQHCREAEKLAKTKGRDRVTIRVVFNSGQFVQWTCPWDYLNILMKYRDRDGGKNWAHLYNDWAHLKSRHAIRSREVNKNKIEPDLALAMLDLYFDGLGQEIQKNRQWTAIAGGNSASAIVQWVEDLVQVGWQLCSNT</sequence>
<dbReference type="Pfam" id="PF12469">
    <property type="entry name" value="Cmr2_N"/>
    <property type="match status" value="1"/>
</dbReference>
<organism evidence="4 5">
    <name type="scientific">Phormidesmis priestleyi ULC007</name>
    <dbReference type="NCBI Taxonomy" id="1920490"/>
    <lineage>
        <taxon>Bacteria</taxon>
        <taxon>Bacillati</taxon>
        <taxon>Cyanobacteriota</taxon>
        <taxon>Cyanophyceae</taxon>
        <taxon>Leptolyngbyales</taxon>
        <taxon>Leptolyngbyaceae</taxon>
        <taxon>Phormidesmis</taxon>
    </lineage>
</organism>
<accession>A0A2T1DLL9</accession>
<dbReference type="PROSITE" id="PS50887">
    <property type="entry name" value="GGDEF"/>
    <property type="match status" value="1"/>
</dbReference>
<protein>
    <submittedName>
        <fullName evidence="4">CRISPR-associated protein Cmr2</fullName>
    </submittedName>
</protein>
<dbReference type="GO" id="GO:0051607">
    <property type="term" value="P:defense response to virus"/>
    <property type="evidence" value="ECO:0007669"/>
    <property type="project" value="UniProtKB-KW"/>
</dbReference>
<dbReference type="InterPro" id="IPR054767">
    <property type="entry name" value="Cas10-Cmr2_palm2"/>
</dbReference>
<name>A0A2T1DLL9_9CYAN</name>
<dbReference type="SUPFAM" id="SSF55073">
    <property type="entry name" value="Nucleotide cyclase"/>
    <property type="match status" value="1"/>
</dbReference>
<dbReference type="InterPro" id="IPR038242">
    <property type="entry name" value="Cmr2_N"/>
</dbReference>
<reference evidence="4 5" key="1">
    <citation type="submission" date="2018-02" db="EMBL/GenBank/DDBJ databases">
        <authorList>
            <person name="Cohen D.B."/>
            <person name="Kent A.D."/>
        </authorList>
    </citation>
    <scope>NUCLEOTIDE SEQUENCE [LARGE SCALE GENOMIC DNA]</scope>
    <source>
        <strain evidence="4 5">ULC007</strain>
    </source>
</reference>
<keyword evidence="1" id="KW-0547">Nucleotide-binding</keyword>
<feature type="domain" description="GGDEF" evidence="3">
    <location>
        <begin position="266"/>
        <end position="402"/>
    </location>
</feature>
<dbReference type="Gene3D" id="3.30.70.2220">
    <property type="entry name" value="CRISPR-Cas system, Cmr2 subunit, D1 domain, cysteine cluster"/>
    <property type="match status" value="1"/>
</dbReference>
<evidence type="ECO:0000313" key="5">
    <source>
        <dbReference type="Proteomes" id="UP000238634"/>
    </source>
</evidence>
<dbReference type="InterPro" id="IPR043128">
    <property type="entry name" value="Rev_trsase/Diguanyl_cyclase"/>
</dbReference>
<keyword evidence="2" id="KW-0051">Antiviral defense</keyword>
<reference evidence="4 5" key="2">
    <citation type="submission" date="2018-03" db="EMBL/GenBank/DDBJ databases">
        <title>The ancient ancestry and fast evolution of plastids.</title>
        <authorList>
            <person name="Moore K.R."/>
            <person name="Magnabosco C."/>
            <person name="Momper L."/>
            <person name="Gold D.A."/>
            <person name="Bosak T."/>
            <person name="Fournier G.P."/>
        </authorList>
    </citation>
    <scope>NUCLEOTIDE SEQUENCE [LARGE SCALE GENOMIC DNA]</scope>
    <source>
        <strain evidence="4 5">ULC007</strain>
    </source>
</reference>
<keyword evidence="5" id="KW-1185">Reference proteome</keyword>
<dbReference type="Proteomes" id="UP000238634">
    <property type="component" value="Unassembled WGS sequence"/>
</dbReference>
<dbReference type="GO" id="GO:0000166">
    <property type="term" value="F:nucleotide binding"/>
    <property type="evidence" value="ECO:0007669"/>
    <property type="project" value="UniProtKB-KW"/>
</dbReference>
<gene>
    <name evidence="4" type="ORF">C7B65_05130</name>
</gene>